<protein>
    <recommendedName>
        <fullName evidence="2">DNA-directed DNA polymerase</fullName>
    </recommendedName>
</protein>
<name>A0A645A0H3_9ZZZZ</name>
<reference evidence="1" key="1">
    <citation type="submission" date="2019-08" db="EMBL/GenBank/DDBJ databases">
        <authorList>
            <person name="Kucharzyk K."/>
            <person name="Murdoch R.W."/>
            <person name="Higgins S."/>
            <person name="Loffler F."/>
        </authorList>
    </citation>
    <scope>NUCLEOTIDE SEQUENCE</scope>
</reference>
<proteinExistence type="predicted"/>
<dbReference type="Gene3D" id="3.40.50.300">
    <property type="entry name" value="P-loop containing nucleotide triphosphate hydrolases"/>
    <property type="match status" value="1"/>
</dbReference>
<dbReference type="InterPro" id="IPR027417">
    <property type="entry name" value="P-loop_NTPase"/>
</dbReference>
<evidence type="ECO:0000313" key="1">
    <source>
        <dbReference type="EMBL" id="MPM46557.1"/>
    </source>
</evidence>
<evidence type="ECO:0008006" key="2">
    <source>
        <dbReference type="Google" id="ProtNLM"/>
    </source>
</evidence>
<dbReference type="SUPFAM" id="SSF52540">
    <property type="entry name" value="P-loop containing nucleoside triphosphate hydrolases"/>
    <property type="match status" value="1"/>
</dbReference>
<dbReference type="PANTHER" id="PTHR11669:SF8">
    <property type="entry name" value="DNA POLYMERASE III SUBUNIT DELTA"/>
    <property type="match status" value="1"/>
</dbReference>
<dbReference type="GO" id="GO:0009360">
    <property type="term" value="C:DNA polymerase III complex"/>
    <property type="evidence" value="ECO:0007669"/>
    <property type="project" value="TreeGrafter"/>
</dbReference>
<dbReference type="Pfam" id="PF13177">
    <property type="entry name" value="DNA_pol3_delta2"/>
    <property type="match status" value="2"/>
</dbReference>
<gene>
    <name evidence="1" type="ORF">SDC9_93261</name>
</gene>
<dbReference type="GO" id="GO:0006261">
    <property type="term" value="P:DNA-templated DNA replication"/>
    <property type="evidence" value="ECO:0007669"/>
    <property type="project" value="TreeGrafter"/>
</dbReference>
<sequence>MFEQLSRFQPTLALQIRTQIEDHAFSQVSLFGGERYSLRLSFALETIRALSCTEGGRDACSCESCRRFANLAVSNVVIVSQRDHVSIIETNLATFSRLANDFSRNLVIRSIRTLLLQYHPALFGGTLTPTQANLSDAASVLNEQLLQLASKRDVEVKEAKKLSDELRSSLKSLYAASRKSSTISINQVRSLAEWTSQTSMGDGKRFIIIEALEETNTSARNSLLKMLEEPAKDTYFILISEYPARIMQTILSRVRRYAFPPLTDAALRAYLEPYYLGDRHYDSLELFYLESGGMDVKRSKEMARVLSESVVYQRPLGSAALSTLIQEVEQMQSEELLFKALLEAFHQALHAKAITLEKMQRIAVLMNTTSSNAKLYNQNAKLTLEALYYRLMEER</sequence>
<organism evidence="1">
    <name type="scientific">bioreactor metagenome</name>
    <dbReference type="NCBI Taxonomy" id="1076179"/>
    <lineage>
        <taxon>unclassified sequences</taxon>
        <taxon>metagenomes</taxon>
        <taxon>ecological metagenomes</taxon>
    </lineage>
</organism>
<dbReference type="InterPro" id="IPR050238">
    <property type="entry name" value="DNA_Rep/Repair_Clamp_Loader"/>
</dbReference>
<accession>A0A645A0H3</accession>
<dbReference type="PANTHER" id="PTHR11669">
    <property type="entry name" value="REPLICATION FACTOR C / DNA POLYMERASE III GAMMA-TAU SUBUNIT"/>
    <property type="match status" value="1"/>
</dbReference>
<comment type="caution">
    <text evidence="1">The sequence shown here is derived from an EMBL/GenBank/DDBJ whole genome shotgun (WGS) entry which is preliminary data.</text>
</comment>
<dbReference type="AlphaFoldDB" id="A0A645A0H3"/>
<dbReference type="EMBL" id="VSSQ01011325">
    <property type="protein sequence ID" value="MPM46557.1"/>
    <property type="molecule type" value="Genomic_DNA"/>
</dbReference>